<dbReference type="GO" id="GO:0046047">
    <property type="term" value="P:TTP catabolic process"/>
    <property type="evidence" value="ECO:0007669"/>
    <property type="project" value="TreeGrafter"/>
</dbReference>
<accession>W5XZP1</accession>
<evidence type="ECO:0000259" key="1">
    <source>
        <dbReference type="Pfam" id="PF03819"/>
    </source>
</evidence>
<dbReference type="KEGG" id="cvt:B843_04915"/>
<evidence type="ECO:0000313" key="2">
    <source>
        <dbReference type="EMBL" id="AHI22372.1"/>
    </source>
</evidence>
<organism evidence="2 3">
    <name type="scientific">Corynebacterium vitaeruminis DSM 20294</name>
    <dbReference type="NCBI Taxonomy" id="1224164"/>
    <lineage>
        <taxon>Bacteria</taxon>
        <taxon>Bacillati</taxon>
        <taxon>Actinomycetota</taxon>
        <taxon>Actinomycetes</taxon>
        <taxon>Mycobacteriales</taxon>
        <taxon>Corynebacteriaceae</taxon>
        <taxon>Corynebacterium</taxon>
    </lineage>
</organism>
<dbReference type="PANTHER" id="PTHR30522">
    <property type="entry name" value="NUCLEOSIDE TRIPHOSPHATE PYROPHOSPHOHYDROLASE"/>
    <property type="match status" value="1"/>
</dbReference>
<gene>
    <name evidence="2" type="ORF">B843_04915</name>
</gene>
<name>W5XZP1_9CORY</name>
<feature type="domain" description="NTP pyrophosphohydrolase MazG-like" evidence="1">
    <location>
        <begin position="93"/>
        <end position="166"/>
    </location>
</feature>
<reference evidence="2 3" key="1">
    <citation type="submission" date="2013-02" db="EMBL/GenBank/DDBJ databases">
        <title>The complete genome sequence of Corynebacterium vitaeruminis DSM 20294.</title>
        <authorList>
            <person name="Ruckert C."/>
            <person name="Albersmeier A."/>
            <person name="Kalinowski J."/>
        </authorList>
    </citation>
    <scope>NUCLEOTIDE SEQUENCE [LARGE SCALE GENOMIC DNA]</scope>
    <source>
        <strain evidence="3">ATCC 10234</strain>
    </source>
</reference>
<dbReference type="GO" id="GO:0046076">
    <property type="term" value="P:dTTP catabolic process"/>
    <property type="evidence" value="ECO:0007669"/>
    <property type="project" value="TreeGrafter"/>
</dbReference>
<dbReference type="AlphaFoldDB" id="W5XZP1"/>
<dbReference type="InterPro" id="IPR048015">
    <property type="entry name" value="NTP-PPase_MazG-like_N"/>
</dbReference>
<dbReference type="GO" id="GO:0046061">
    <property type="term" value="P:dATP catabolic process"/>
    <property type="evidence" value="ECO:0007669"/>
    <property type="project" value="TreeGrafter"/>
</dbReference>
<dbReference type="HOGENOM" id="CLU_038356_3_2_11"/>
<sequence length="189" mass="21388">MIPFTLLSELRGRVEFSDEVPVQVRWNLGDVIGDAGNHAPRILVSTDEWDEKVRSAIADGARVVEVPSRSEGIAQAVDVMRRALRLGEWEQSQTHASLMAYLREEVEEFDEAVRGGDEQEMRDELGDLLLQVLFHAEIASQRGSFDFDAVAMSFVEKMAKRSPYLFDGTHQVVAIEEQERLWELGKQAQ</sequence>
<dbReference type="SUPFAM" id="SSF101386">
    <property type="entry name" value="all-alpha NTP pyrophosphatases"/>
    <property type="match status" value="1"/>
</dbReference>
<proteinExistence type="predicted"/>
<dbReference type="GO" id="GO:0046052">
    <property type="term" value="P:UTP catabolic process"/>
    <property type="evidence" value="ECO:0007669"/>
    <property type="project" value="TreeGrafter"/>
</dbReference>
<dbReference type="GO" id="GO:0047429">
    <property type="term" value="F:nucleoside triphosphate diphosphatase activity"/>
    <property type="evidence" value="ECO:0007669"/>
    <property type="project" value="TreeGrafter"/>
</dbReference>
<evidence type="ECO:0000313" key="3">
    <source>
        <dbReference type="Proteomes" id="UP000019222"/>
    </source>
</evidence>
<dbReference type="CDD" id="cd11528">
    <property type="entry name" value="NTP-PPase_MazG_Nterm"/>
    <property type="match status" value="1"/>
</dbReference>
<dbReference type="Pfam" id="PF03819">
    <property type="entry name" value="MazG"/>
    <property type="match status" value="1"/>
</dbReference>
<dbReference type="eggNOG" id="COG1694">
    <property type="taxonomic scope" value="Bacteria"/>
</dbReference>
<dbReference type="EMBL" id="CP004353">
    <property type="protein sequence ID" value="AHI22372.1"/>
    <property type="molecule type" value="Genomic_DNA"/>
</dbReference>
<dbReference type="PATRIC" id="fig|1224164.3.peg.979"/>
<dbReference type="GO" id="GO:0046081">
    <property type="term" value="P:dUTP catabolic process"/>
    <property type="evidence" value="ECO:0007669"/>
    <property type="project" value="TreeGrafter"/>
</dbReference>
<keyword evidence="3" id="KW-1185">Reference proteome</keyword>
<dbReference type="Gene3D" id="1.10.287.1080">
    <property type="entry name" value="MazG-like"/>
    <property type="match status" value="1"/>
</dbReference>
<dbReference type="InterPro" id="IPR004518">
    <property type="entry name" value="MazG-like_dom"/>
</dbReference>
<dbReference type="Proteomes" id="UP000019222">
    <property type="component" value="Chromosome"/>
</dbReference>
<dbReference type="InterPro" id="IPR011551">
    <property type="entry name" value="NTP_PyrPHydrolase_MazG"/>
</dbReference>
<dbReference type="PANTHER" id="PTHR30522:SF0">
    <property type="entry name" value="NUCLEOSIDE TRIPHOSPHATE PYROPHOSPHOHYDROLASE"/>
    <property type="match status" value="1"/>
</dbReference>
<dbReference type="STRING" id="1224164.B843_04915"/>
<protein>
    <recommendedName>
        <fullName evidence="1">NTP pyrophosphohydrolase MazG-like domain-containing protein</fullName>
    </recommendedName>
</protein>
<dbReference type="GO" id="GO:0006203">
    <property type="term" value="P:dGTP catabolic process"/>
    <property type="evidence" value="ECO:0007669"/>
    <property type="project" value="TreeGrafter"/>
</dbReference>